<keyword evidence="27" id="KW-0458">Lysosome</keyword>
<evidence type="ECO:0000256" key="35">
    <source>
        <dbReference type="ARBA" id="ARBA00047789"/>
    </source>
</evidence>
<dbReference type="CTD" id="6749337"/>
<dbReference type="AlphaFoldDB" id="B3RM86"/>
<dbReference type="eggNOG" id="KOG0056">
    <property type="taxonomic scope" value="Eukaryota"/>
</dbReference>
<dbReference type="Pfam" id="PF00005">
    <property type="entry name" value="ABC_tran"/>
    <property type="match status" value="1"/>
</dbReference>
<dbReference type="SUPFAM" id="SSF52540">
    <property type="entry name" value="P-loop containing nucleoside triphosphate hydrolases"/>
    <property type="match status" value="1"/>
</dbReference>
<dbReference type="GO" id="GO:0005774">
    <property type="term" value="C:vacuolar membrane"/>
    <property type="evidence" value="ECO:0000318"/>
    <property type="project" value="GO_Central"/>
</dbReference>
<protein>
    <recommendedName>
        <fullName evidence="31">ATP-binding cassette sub-family B member 6</fullName>
        <ecNumber evidence="30">7.6.2.5</ecNumber>
    </recommendedName>
    <alternativeName>
        <fullName evidence="32">ABC-type heme transporter ABCB6</fullName>
    </alternativeName>
</protein>
<dbReference type="EC" id="7.6.2.5" evidence="30"/>
<dbReference type="PANTHER" id="PTHR24221">
    <property type="entry name" value="ATP-BINDING CASSETTE SUB-FAMILY B"/>
    <property type="match status" value="1"/>
</dbReference>
<dbReference type="CDD" id="cd03253">
    <property type="entry name" value="ABCC_ATM1_transporter"/>
    <property type="match status" value="1"/>
</dbReference>
<dbReference type="HOGENOM" id="CLU_000604_32_1_1"/>
<evidence type="ECO:0000256" key="12">
    <source>
        <dbReference type="ARBA" id="ARBA00022448"/>
    </source>
</evidence>
<dbReference type="GO" id="GO:0020037">
    <property type="term" value="F:heme binding"/>
    <property type="evidence" value="ECO:0000318"/>
    <property type="project" value="GO_Central"/>
</dbReference>
<evidence type="ECO:0000256" key="39">
    <source>
        <dbReference type="ARBA" id="ARBA00048636"/>
    </source>
</evidence>
<evidence type="ECO:0000256" key="13">
    <source>
        <dbReference type="ARBA" id="ARBA00022475"/>
    </source>
</evidence>
<proteinExistence type="inferred from homology"/>
<evidence type="ECO:0000256" key="14">
    <source>
        <dbReference type="ARBA" id="ARBA00022525"/>
    </source>
</evidence>
<evidence type="ECO:0000256" key="7">
    <source>
        <dbReference type="ARBA" id="ARBA00004550"/>
    </source>
</evidence>
<comment type="catalytic activity">
    <reaction evidence="35">
        <text>uroporphyrin I(in) + ATP + H2O = uroporphyrin I(out) + ADP + phosphate + H(+)</text>
        <dbReference type="Rhea" id="RHEA:66772"/>
        <dbReference type="ChEBI" id="CHEBI:15377"/>
        <dbReference type="ChEBI" id="CHEBI:15378"/>
        <dbReference type="ChEBI" id="CHEBI:30616"/>
        <dbReference type="ChEBI" id="CHEBI:43474"/>
        <dbReference type="ChEBI" id="CHEBI:167480"/>
        <dbReference type="ChEBI" id="CHEBI:456216"/>
    </reaction>
    <physiologicalReaction direction="left-to-right" evidence="35">
        <dbReference type="Rhea" id="RHEA:66773"/>
    </physiologicalReaction>
</comment>
<keyword evidence="18" id="KW-1000">Mitochondrion outer membrane</keyword>
<evidence type="ECO:0000313" key="45">
    <source>
        <dbReference type="Proteomes" id="UP000009022"/>
    </source>
</evidence>
<evidence type="ECO:0000256" key="28">
    <source>
        <dbReference type="ARBA" id="ARBA00024320"/>
    </source>
</evidence>
<comment type="catalytic activity">
    <reaction evidence="34">
        <text>coproporphyrinogen III(in) + ATP + H2O = coproporphyrinogen III(out) + ADP + phosphate + H(+)</text>
        <dbReference type="Rhea" id="RHEA:66680"/>
        <dbReference type="ChEBI" id="CHEBI:15377"/>
        <dbReference type="ChEBI" id="CHEBI:15378"/>
        <dbReference type="ChEBI" id="CHEBI:30616"/>
        <dbReference type="ChEBI" id="CHEBI:43474"/>
        <dbReference type="ChEBI" id="CHEBI:57309"/>
        <dbReference type="ChEBI" id="CHEBI:456216"/>
    </reaction>
    <physiologicalReaction direction="left-to-right" evidence="34">
        <dbReference type="Rhea" id="RHEA:66681"/>
    </physiologicalReaction>
</comment>
<comment type="catalytic activity">
    <reaction evidence="37">
        <text>pheophorbide a(in) + ATP + H2O = pheophorbide a(out) + ADP + phosphate + H(+)</text>
        <dbReference type="Rhea" id="RHEA:61360"/>
        <dbReference type="ChEBI" id="CHEBI:15377"/>
        <dbReference type="ChEBI" id="CHEBI:15378"/>
        <dbReference type="ChEBI" id="CHEBI:30616"/>
        <dbReference type="ChEBI" id="CHEBI:43474"/>
        <dbReference type="ChEBI" id="CHEBI:58687"/>
        <dbReference type="ChEBI" id="CHEBI:456216"/>
    </reaction>
    <physiologicalReaction direction="left-to-right" evidence="37">
        <dbReference type="Rhea" id="RHEA:61361"/>
    </physiologicalReaction>
</comment>
<dbReference type="InterPro" id="IPR027417">
    <property type="entry name" value="P-loop_NTPase"/>
</dbReference>
<dbReference type="PROSITE" id="PS50893">
    <property type="entry name" value="ABC_TRANSPORTER_2"/>
    <property type="match status" value="1"/>
</dbReference>
<dbReference type="PROSITE" id="PS00211">
    <property type="entry name" value="ABC_TRANSPORTER_1"/>
    <property type="match status" value="1"/>
</dbReference>
<dbReference type="Gene3D" id="1.20.1560.10">
    <property type="entry name" value="ABC transporter type 1, transmembrane domain"/>
    <property type="match status" value="1"/>
</dbReference>
<evidence type="ECO:0000256" key="5">
    <source>
        <dbReference type="ARBA" id="ARBA00004414"/>
    </source>
</evidence>
<evidence type="ECO:0000256" key="1">
    <source>
        <dbReference type="ARBA" id="ARBA00004146"/>
    </source>
</evidence>
<evidence type="ECO:0000256" key="33">
    <source>
        <dbReference type="ARBA" id="ARBA00047649"/>
    </source>
</evidence>
<comment type="subunit">
    <text evidence="11">Homodimer.</text>
</comment>
<dbReference type="InterPro" id="IPR017871">
    <property type="entry name" value="ABC_transporter-like_CS"/>
</dbReference>
<accession>B3RM86</accession>
<feature type="domain" description="ABC transporter" evidence="42">
    <location>
        <begin position="582"/>
        <end position="816"/>
    </location>
</feature>
<comment type="catalytic activity">
    <reaction evidence="39">
        <text>coproporphyrin III(in) + ATP + H2O = coproporphyrin III(out) + ADP + phosphate + H(+)</text>
        <dbReference type="Rhea" id="RHEA:66664"/>
        <dbReference type="ChEBI" id="CHEBI:15377"/>
        <dbReference type="ChEBI" id="CHEBI:15378"/>
        <dbReference type="ChEBI" id="CHEBI:30616"/>
        <dbReference type="ChEBI" id="CHEBI:43474"/>
        <dbReference type="ChEBI" id="CHEBI:131725"/>
        <dbReference type="ChEBI" id="CHEBI:456216"/>
    </reaction>
    <physiologicalReaction direction="left-to-right" evidence="39">
        <dbReference type="Rhea" id="RHEA:66665"/>
    </physiologicalReaction>
</comment>
<evidence type="ECO:0000256" key="26">
    <source>
        <dbReference type="ARBA" id="ARBA00023157"/>
    </source>
</evidence>
<feature type="transmembrane region" description="Helical" evidence="41">
    <location>
        <begin position="140"/>
        <end position="158"/>
    </location>
</feature>
<evidence type="ECO:0000256" key="24">
    <source>
        <dbReference type="ARBA" id="ARBA00023128"/>
    </source>
</evidence>
<comment type="catalytic activity">
    <reaction evidence="38">
        <text>uroporphyrin III(in) + ATP + H2O = uroporphyrin III(out) + ADP + phosphate + H(+)</text>
        <dbReference type="Rhea" id="RHEA:66776"/>
        <dbReference type="ChEBI" id="CHEBI:15377"/>
        <dbReference type="ChEBI" id="CHEBI:15378"/>
        <dbReference type="ChEBI" id="CHEBI:30616"/>
        <dbReference type="ChEBI" id="CHEBI:43474"/>
        <dbReference type="ChEBI" id="CHEBI:167479"/>
        <dbReference type="ChEBI" id="CHEBI:456216"/>
    </reaction>
    <physiologicalReaction direction="left-to-right" evidence="38">
        <dbReference type="Rhea" id="RHEA:66777"/>
    </physiologicalReaction>
</comment>
<evidence type="ECO:0000256" key="10">
    <source>
        <dbReference type="ARBA" id="ARBA00004656"/>
    </source>
</evidence>
<keyword evidence="20" id="KW-0067">ATP-binding</keyword>
<keyword evidence="13" id="KW-1003">Cell membrane</keyword>
<dbReference type="InterPro" id="IPR036640">
    <property type="entry name" value="ABC1_TM_sf"/>
</dbReference>
<feature type="transmembrane region" description="Helical" evidence="41">
    <location>
        <begin position="256"/>
        <end position="277"/>
    </location>
</feature>
<evidence type="ECO:0000256" key="3">
    <source>
        <dbReference type="ARBA" id="ARBA00004337"/>
    </source>
</evidence>
<evidence type="ECO:0000259" key="42">
    <source>
        <dbReference type="PROSITE" id="PS50893"/>
    </source>
</evidence>
<dbReference type="GO" id="GO:0000139">
    <property type="term" value="C:Golgi membrane"/>
    <property type="evidence" value="ECO:0007669"/>
    <property type="project" value="UniProtKB-SubCell"/>
</dbReference>
<evidence type="ECO:0000256" key="20">
    <source>
        <dbReference type="ARBA" id="ARBA00022840"/>
    </source>
</evidence>
<comment type="subcellular location">
    <subcellularLocation>
        <location evidence="8">Cell membrane</location>
        <topology evidence="8">Multi-pass membrane protein</topology>
    </subcellularLocation>
    <subcellularLocation>
        <location evidence="1">Early endosome membrane</location>
    </subcellularLocation>
    <subcellularLocation>
        <location evidence="6">Endoplasmic reticulum membrane</location>
        <topology evidence="6">Multi-pass membrane protein</topology>
    </subcellularLocation>
    <subcellularLocation>
        <location evidence="3">Endosome membrane</location>
        <topology evidence="3">Multi-pass membrane protein</topology>
    </subcellularLocation>
    <subcellularLocation>
        <location evidence="2">Endosome</location>
        <location evidence="2">Multivesicular body membrane</location>
    </subcellularLocation>
    <subcellularLocation>
        <location evidence="9">Golgi apparatus membrane</location>
        <topology evidence="9">Multi-pass membrane protein</topology>
    </subcellularLocation>
    <subcellularLocation>
        <location evidence="5">Late endosome membrane</location>
    </subcellularLocation>
    <subcellularLocation>
        <location evidence="10">Lysosome membrane</location>
    </subcellularLocation>
    <subcellularLocation>
        <location evidence="28">Melanosome membrane</location>
    </subcellularLocation>
    <subcellularLocation>
        <location evidence="4">Mitochondrion outer membrane</location>
        <topology evidence="4">Multi-pass membrane protein</topology>
    </subcellularLocation>
    <subcellularLocation>
        <location evidence="7">Secreted</location>
        <location evidence="7">Extracellular exosome</location>
    </subcellularLocation>
</comment>
<keyword evidence="26" id="KW-1015">Disulfide bond</keyword>
<keyword evidence="25 41" id="KW-0472">Membrane</keyword>
<dbReference type="PROSITE" id="PS50929">
    <property type="entry name" value="ABC_TM1F"/>
    <property type="match status" value="1"/>
</dbReference>
<dbReference type="InterPro" id="IPR011527">
    <property type="entry name" value="ABC1_TM_dom"/>
</dbReference>
<dbReference type="GO" id="GO:0015886">
    <property type="term" value="P:heme transport"/>
    <property type="evidence" value="ECO:0000318"/>
    <property type="project" value="GO_Central"/>
</dbReference>
<dbReference type="STRING" id="10228.B3RM86"/>
<dbReference type="GeneID" id="6749337"/>
<evidence type="ECO:0000256" key="15">
    <source>
        <dbReference type="ARBA" id="ARBA00022692"/>
    </source>
</evidence>
<dbReference type="OrthoDB" id="6500128at2759"/>
<dbReference type="FunCoup" id="B3RM86">
    <property type="interactions" value="1382"/>
</dbReference>
<evidence type="ECO:0000256" key="36">
    <source>
        <dbReference type="ARBA" id="ARBA00048309"/>
    </source>
</evidence>
<dbReference type="InterPro" id="IPR039421">
    <property type="entry name" value="Type_1_exporter"/>
</dbReference>
<dbReference type="SMART" id="SM00382">
    <property type="entry name" value="AAA"/>
    <property type="match status" value="1"/>
</dbReference>
<evidence type="ECO:0000256" key="4">
    <source>
        <dbReference type="ARBA" id="ARBA00004374"/>
    </source>
</evidence>
<feature type="transmembrane region" description="Helical" evidence="41">
    <location>
        <begin position="375"/>
        <end position="398"/>
    </location>
</feature>
<feature type="transmembrane region" description="Helical" evidence="41">
    <location>
        <begin position="70"/>
        <end position="90"/>
    </location>
</feature>
<comment type="catalytic activity">
    <reaction evidence="33">
        <text>heme b(in) + ATP + H2O = heme b(out) + ADP + phosphate + H(+)</text>
        <dbReference type="Rhea" id="RHEA:19261"/>
        <dbReference type="ChEBI" id="CHEBI:15377"/>
        <dbReference type="ChEBI" id="CHEBI:15378"/>
        <dbReference type="ChEBI" id="CHEBI:30616"/>
        <dbReference type="ChEBI" id="CHEBI:43474"/>
        <dbReference type="ChEBI" id="CHEBI:60344"/>
        <dbReference type="ChEBI" id="CHEBI:456216"/>
        <dbReference type="EC" id="7.6.2.5"/>
    </reaction>
    <physiologicalReaction direction="left-to-right" evidence="33">
        <dbReference type="Rhea" id="RHEA:19262"/>
    </physiologicalReaction>
</comment>
<evidence type="ECO:0000256" key="23">
    <source>
        <dbReference type="ARBA" id="ARBA00023034"/>
    </source>
</evidence>
<keyword evidence="45" id="KW-1185">Reference proteome</keyword>
<dbReference type="GO" id="GO:0015439">
    <property type="term" value="F:ABC-type heme transporter activity"/>
    <property type="evidence" value="ECO:0000318"/>
    <property type="project" value="GO_Central"/>
</dbReference>
<feature type="transmembrane region" description="Helical" evidence="41">
    <location>
        <begin position="297"/>
        <end position="321"/>
    </location>
</feature>
<dbReference type="GO" id="GO:0005886">
    <property type="term" value="C:plasma membrane"/>
    <property type="evidence" value="ECO:0007669"/>
    <property type="project" value="UniProtKB-SubCell"/>
</dbReference>
<dbReference type="GO" id="GO:0005789">
    <property type="term" value="C:endoplasmic reticulum membrane"/>
    <property type="evidence" value="ECO:0007669"/>
    <property type="project" value="UniProtKB-SubCell"/>
</dbReference>
<dbReference type="InterPro" id="IPR032410">
    <property type="entry name" value="ABCB6_N"/>
</dbReference>
<evidence type="ECO:0000259" key="43">
    <source>
        <dbReference type="PROSITE" id="PS50929"/>
    </source>
</evidence>
<dbReference type="FunFam" id="3.40.50.300:FF:000186">
    <property type="entry name" value="ATP-binding cassette sub-family B member 7, mitochondrial"/>
    <property type="match status" value="1"/>
</dbReference>
<keyword evidence="24" id="KW-0496">Mitochondrion</keyword>
<dbReference type="GO" id="GO:0031901">
    <property type="term" value="C:early endosome membrane"/>
    <property type="evidence" value="ECO:0007669"/>
    <property type="project" value="UniProtKB-SubCell"/>
</dbReference>
<feature type="transmembrane region" description="Helical" evidence="41">
    <location>
        <begin position="404"/>
        <end position="424"/>
    </location>
</feature>
<keyword evidence="22 41" id="KW-1133">Transmembrane helix</keyword>
<dbReference type="GO" id="GO:0005765">
    <property type="term" value="C:lysosomal membrane"/>
    <property type="evidence" value="ECO:0007669"/>
    <property type="project" value="UniProtKB-SubCell"/>
</dbReference>
<dbReference type="GO" id="GO:0005524">
    <property type="term" value="F:ATP binding"/>
    <property type="evidence" value="ECO:0007669"/>
    <property type="project" value="UniProtKB-KW"/>
</dbReference>
<feature type="transmembrane region" description="Helical" evidence="41">
    <location>
        <begin position="173"/>
        <end position="194"/>
    </location>
</feature>
<evidence type="ECO:0000256" key="22">
    <source>
        <dbReference type="ARBA" id="ARBA00022989"/>
    </source>
</evidence>
<dbReference type="RefSeq" id="XP_002108856.1">
    <property type="nucleotide sequence ID" value="XM_002108820.1"/>
</dbReference>
<feature type="transmembrane region" description="Helical" evidence="41">
    <location>
        <begin position="519"/>
        <end position="539"/>
    </location>
</feature>
<evidence type="ECO:0000256" key="9">
    <source>
        <dbReference type="ARBA" id="ARBA00004653"/>
    </source>
</evidence>
<dbReference type="KEGG" id="tad:TRIADDRAFT_20003"/>
<dbReference type="OMA" id="YYGAEHY"/>
<keyword evidence="16" id="KW-0547">Nucleotide-binding</keyword>
<keyword evidence="15 41" id="KW-0812">Transmembrane</keyword>
<evidence type="ECO:0000256" key="37">
    <source>
        <dbReference type="ARBA" id="ARBA00048455"/>
    </source>
</evidence>
<evidence type="ECO:0000256" key="11">
    <source>
        <dbReference type="ARBA" id="ARBA00011738"/>
    </source>
</evidence>
<dbReference type="Pfam" id="PF00664">
    <property type="entry name" value="ABC_membrane"/>
    <property type="match status" value="1"/>
</dbReference>
<evidence type="ECO:0000256" key="18">
    <source>
        <dbReference type="ARBA" id="ARBA00022787"/>
    </source>
</evidence>
<evidence type="ECO:0000256" key="8">
    <source>
        <dbReference type="ARBA" id="ARBA00004651"/>
    </source>
</evidence>
<dbReference type="GO" id="GO:0016887">
    <property type="term" value="F:ATP hydrolysis activity"/>
    <property type="evidence" value="ECO:0007669"/>
    <property type="project" value="InterPro"/>
</dbReference>
<evidence type="ECO:0000256" key="16">
    <source>
        <dbReference type="ARBA" id="ARBA00022741"/>
    </source>
</evidence>
<comment type="catalytic activity">
    <reaction evidence="36">
        <text>protoporphyrin IX(in) + ATP + H2O = protoporphyrin IX(out) + ADP + phosphate + H(+)</text>
        <dbReference type="Rhea" id="RHEA:61336"/>
        <dbReference type="ChEBI" id="CHEBI:15377"/>
        <dbReference type="ChEBI" id="CHEBI:15378"/>
        <dbReference type="ChEBI" id="CHEBI:30616"/>
        <dbReference type="ChEBI" id="CHEBI:43474"/>
        <dbReference type="ChEBI" id="CHEBI:57306"/>
        <dbReference type="ChEBI" id="CHEBI:456216"/>
    </reaction>
    <physiologicalReaction direction="left-to-right" evidence="36">
        <dbReference type="Rhea" id="RHEA:61337"/>
    </physiologicalReaction>
</comment>
<dbReference type="GO" id="GO:0005576">
    <property type="term" value="C:extracellular region"/>
    <property type="evidence" value="ECO:0007669"/>
    <property type="project" value="UniProtKB-SubCell"/>
</dbReference>
<evidence type="ECO:0000256" key="21">
    <source>
        <dbReference type="ARBA" id="ARBA00022967"/>
    </source>
</evidence>
<evidence type="ECO:0000256" key="2">
    <source>
        <dbReference type="ARBA" id="ARBA00004333"/>
    </source>
</evidence>
<sequence>MARNIFCSRNDPFTPVWVDFGLSVCFYRVIAGCILLFLSFIVGTGYCIHLRRRYHGKSSSKIPSSFAYKLQHLVALAMAFINVAYIIIHAIIETTGRLPPDYIIVAACLSFLAWTYSMLVMKIERSYILRSKATRHGWPLFLFWLTAFALENIAFISWKSPRWWWQMKRSIDIADLCVFILKYIGAFLSLLLGYHGAAFSIMRRGARFALLVNADDKEDGNITSESKSTFNAISTKFKMLWPYVWPKKNKRLQFHVVLCFILLCSVRGVNLLVPLYYKYIVNALTGVHGKILMPTGLIFAYVGFKFLQGGGVGSMGFVSIIRSFLWIRVQQYTTRTVRVELFAHLHSLSLQWHLNRKTGEILRVMDRGASSINTLLSNVIFSILPTIADIIIAIIYFILAFNAWFGVIVFFAMVLYLIATIYITEWRTKFRRKMNKLDNSSRAKAVDSLINFETVKYYVGEEFEVDRFNSAIVEYQRSEWISLASLQLLNLSQSIIITSGLLAGSLLCANLVAEGSLKVGDYVLFATYIVQLYAPLNYFGTYYRTIQQSFIDMENMLDLMKAEVDVKDIDNAPELNVTKGEIEFRDVCFHYNSSRPVLKNISFSVLPGQTVALVGPSGSGKSTIIRLLFRFYDIHSGTILFDGQDITKISQRSLRKAIGVVPQDTVLFHESIRYNVRYGRADANDDEVEEAAAAADIHDRVLRFTDKYDTVVGERGLKLSGGEKQRVAIARTILKSPQFVLLDEATSALDTQTERNIQTSLTKVCANRTTVVVAHRLSTIINADLILVLKDGEIIERGRHEDLLEMNGKYAQMWAQQSENEENNDASRNLISLEE</sequence>
<evidence type="ECO:0000256" key="32">
    <source>
        <dbReference type="ARBA" id="ARBA00031413"/>
    </source>
</evidence>
<dbReference type="InterPro" id="IPR003439">
    <property type="entry name" value="ABC_transporter-like_ATP-bd"/>
</dbReference>
<evidence type="ECO:0000256" key="30">
    <source>
        <dbReference type="ARBA" id="ARBA00024385"/>
    </source>
</evidence>
<keyword evidence="14" id="KW-0964">Secreted</keyword>
<evidence type="ECO:0000256" key="41">
    <source>
        <dbReference type="SAM" id="Phobius"/>
    </source>
</evidence>
<dbReference type="Gene3D" id="3.40.50.300">
    <property type="entry name" value="P-loop containing nucleotide triphosphate hydrolases"/>
    <property type="match status" value="1"/>
</dbReference>
<feature type="transmembrane region" description="Helical" evidence="41">
    <location>
        <begin position="102"/>
        <end position="119"/>
    </location>
</feature>
<dbReference type="GO" id="GO:0032585">
    <property type="term" value="C:multivesicular body membrane"/>
    <property type="evidence" value="ECO:0007669"/>
    <property type="project" value="UniProtKB-SubCell"/>
</dbReference>
<dbReference type="CDD" id="cd18581">
    <property type="entry name" value="ABC_6TM_ABCB6"/>
    <property type="match status" value="1"/>
</dbReference>
<dbReference type="Proteomes" id="UP000009022">
    <property type="component" value="Unassembled WGS sequence"/>
</dbReference>
<dbReference type="InterPro" id="IPR003593">
    <property type="entry name" value="AAA+_ATPase"/>
</dbReference>
<comment type="similarity">
    <text evidence="29">Belongs to the ABC transporter superfamily. ABCB family. Heavy Metal importer (TC 3.A.1.210) subfamily.</text>
</comment>
<evidence type="ECO:0000256" key="6">
    <source>
        <dbReference type="ARBA" id="ARBA00004477"/>
    </source>
</evidence>
<dbReference type="PhylomeDB" id="B3RM86"/>
<gene>
    <name evidence="44" type="ORF">TRIADDRAFT_20003</name>
</gene>
<dbReference type="GO" id="GO:0055085">
    <property type="term" value="P:transmembrane transport"/>
    <property type="evidence" value="ECO:0000318"/>
    <property type="project" value="GO_Central"/>
</dbReference>
<dbReference type="GO" id="GO:0005741">
    <property type="term" value="C:mitochondrial outer membrane"/>
    <property type="evidence" value="ECO:0007669"/>
    <property type="project" value="UniProtKB-SubCell"/>
</dbReference>
<evidence type="ECO:0000313" key="44">
    <source>
        <dbReference type="EMBL" id="EDV29654.1"/>
    </source>
</evidence>
<keyword evidence="17" id="KW-0967">Endosome</keyword>
<evidence type="ECO:0000256" key="27">
    <source>
        <dbReference type="ARBA" id="ARBA00023228"/>
    </source>
</evidence>
<feature type="domain" description="ABC transmembrane type-1" evidence="43">
    <location>
        <begin position="257"/>
        <end position="548"/>
    </location>
</feature>
<dbReference type="SUPFAM" id="SSF90123">
    <property type="entry name" value="ABC transporter transmembrane region"/>
    <property type="match status" value="1"/>
</dbReference>
<evidence type="ECO:0000256" key="40">
    <source>
        <dbReference type="ARBA" id="ARBA00049398"/>
    </source>
</evidence>
<organism evidence="44 45">
    <name type="scientific">Trichoplax adhaerens</name>
    <name type="common">Trichoplax reptans</name>
    <dbReference type="NCBI Taxonomy" id="10228"/>
    <lineage>
        <taxon>Eukaryota</taxon>
        <taxon>Metazoa</taxon>
        <taxon>Placozoa</taxon>
        <taxon>Uniplacotomia</taxon>
        <taxon>Trichoplacea</taxon>
        <taxon>Trichoplacidae</taxon>
        <taxon>Trichoplax</taxon>
    </lineage>
</organism>
<evidence type="ECO:0000256" key="31">
    <source>
        <dbReference type="ARBA" id="ARBA00024439"/>
    </source>
</evidence>
<keyword evidence="19" id="KW-0256">Endoplasmic reticulum</keyword>
<dbReference type="EMBL" id="DS985241">
    <property type="protein sequence ID" value="EDV29654.1"/>
    <property type="molecule type" value="Genomic_DNA"/>
</dbReference>
<keyword evidence="12" id="KW-0813">Transport</keyword>
<evidence type="ECO:0000256" key="38">
    <source>
        <dbReference type="ARBA" id="ARBA00048510"/>
    </source>
</evidence>
<evidence type="ECO:0000256" key="17">
    <source>
        <dbReference type="ARBA" id="ARBA00022753"/>
    </source>
</evidence>
<dbReference type="InParanoid" id="B3RM86"/>
<evidence type="ECO:0000256" key="29">
    <source>
        <dbReference type="ARBA" id="ARBA00024363"/>
    </source>
</evidence>
<dbReference type="PANTHER" id="PTHR24221:SF654">
    <property type="entry name" value="ATP-BINDING CASSETTE SUB-FAMILY B MEMBER 6"/>
    <property type="match status" value="1"/>
</dbReference>
<keyword evidence="23" id="KW-0333">Golgi apparatus</keyword>
<reference evidence="44 45" key="1">
    <citation type="journal article" date="2008" name="Nature">
        <title>The Trichoplax genome and the nature of placozoans.</title>
        <authorList>
            <person name="Srivastava M."/>
            <person name="Begovic E."/>
            <person name="Chapman J."/>
            <person name="Putnam N.H."/>
            <person name="Hellsten U."/>
            <person name="Kawashima T."/>
            <person name="Kuo A."/>
            <person name="Mitros T."/>
            <person name="Salamov A."/>
            <person name="Carpenter M.L."/>
            <person name="Signorovitch A.Y."/>
            <person name="Moreno M.A."/>
            <person name="Kamm K."/>
            <person name="Grimwood J."/>
            <person name="Schmutz J."/>
            <person name="Shapiro H."/>
            <person name="Grigoriev I.V."/>
            <person name="Buss L.W."/>
            <person name="Schierwater B."/>
            <person name="Dellaporta S.L."/>
            <person name="Rokhsar D.S."/>
        </authorList>
    </citation>
    <scope>NUCLEOTIDE SEQUENCE [LARGE SCALE GENOMIC DNA]</scope>
    <source>
        <strain evidence="44 45">Grell-BS-1999</strain>
    </source>
</reference>
<comment type="catalytic activity">
    <reaction evidence="40">
        <text>coproporphyrin I(in) + ATP + H2O = coproporphyrin I(out) + ADP + phosphate + H(+)</text>
        <dbReference type="Rhea" id="RHEA:66768"/>
        <dbReference type="ChEBI" id="CHEBI:15377"/>
        <dbReference type="ChEBI" id="CHEBI:15378"/>
        <dbReference type="ChEBI" id="CHEBI:30616"/>
        <dbReference type="ChEBI" id="CHEBI:43474"/>
        <dbReference type="ChEBI" id="CHEBI:167478"/>
        <dbReference type="ChEBI" id="CHEBI:456216"/>
    </reaction>
    <physiologicalReaction direction="left-to-right" evidence="40">
        <dbReference type="Rhea" id="RHEA:66769"/>
    </physiologicalReaction>
</comment>
<evidence type="ECO:0000256" key="34">
    <source>
        <dbReference type="ARBA" id="ARBA00047753"/>
    </source>
</evidence>
<feature type="transmembrane region" description="Helical" evidence="41">
    <location>
        <begin position="26"/>
        <end position="49"/>
    </location>
</feature>
<feature type="transmembrane region" description="Helical" evidence="41">
    <location>
        <begin position="495"/>
        <end position="513"/>
    </location>
</feature>
<name>B3RM86_TRIAD</name>
<keyword evidence="21" id="KW-1278">Translocase</keyword>
<evidence type="ECO:0000256" key="25">
    <source>
        <dbReference type="ARBA" id="ARBA00023136"/>
    </source>
</evidence>
<evidence type="ECO:0000256" key="19">
    <source>
        <dbReference type="ARBA" id="ARBA00022824"/>
    </source>
</evidence>
<dbReference type="Pfam" id="PF16185">
    <property type="entry name" value="MTABC_N"/>
    <property type="match status" value="1"/>
</dbReference>